<keyword evidence="2" id="KW-1185">Reference proteome</keyword>
<dbReference type="Gene3D" id="3.30.1380.20">
    <property type="entry name" value="Trafficking protein particle complex subunit 3"/>
    <property type="match status" value="1"/>
</dbReference>
<dbReference type="Pfam" id="PF10702">
    <property type="entry name" value="DUF2507"/>
    <property type="match status" value="1"/>
</dbReference>
<proteinExistence type="predicted"/>
<dbReference type="InterPro" id="IPR024096">
    <property type="entry name" value="NO_sig/Golgi_transp_ligand-bd"/>
</dbReference>
<accession>A0A3M8C854</accession>
<protein>
    <submittedName>
        <fullName evidence="1">DUF2507 domain-containing protein</fullName>
    </submittedName>
</protein>
<sequence length="150" mass="16797">MKETDQLAALFPAPSIAHAERMNMPYLGYLLLRETLTQTLLGESESPILYWMGKNMGRKIPIQSANGIILPFIRLGLGQLDLLEESPQYISYSLTHTIYPHLSTERLSRSLSLECGVIAGAIEQWLGKETVVQMEVEEQGSKSLVIRACF</sequence>
<dbReference type="OrthoDB" id="2965348at2"/>
<gene>
    <name evidence="1" type="ORF">EDM52_15470</name>
</gene>
<evidence type="ECO:0000313" key="2">
    <source>
        <dbReference type="Proteomes" id="UP000282028"/>
    </source>
</evidence>
<dbReference type="AlphaFoldDB" id="A0A3M8C854"/>
<comment type="caution">
    <text evidence="1">The sequence shown here is derived from an EMBL/GenBank/DDBJ whole genome shotgun (WGS) entry which is preliminary data.</text>
</comment>
<dbReference type="Proteomes" id="UP000282028">
    <property type="component" value="Unassembled WGS sequence"/>
</dbReference>
<reference evidence="1 2" key="1">
    <citation type="submission" date="2018-10" db="EMBL/GenBank/DDBJ databases">
        <title>Phylogenomics of Brevibacillus.</title>
        <authorList>
            <person name="Dunlap C."/>
        </authorList>
    </citation>
    <scope>NUCLEOTIDE SEQUENCE [LARGE SCALE GENOMIC DNA]</scope>
    <source>
        <strain evidence="1 2">JCM 12215</strain>
    </source>
</reference>
<dbReference type="RefSeq" id="WP_122909874.1">
    <property type="nucleotide sequence ID" value="NZ_CBCSBE010000007.1"/>
</dbReference>
<dbReference type="EMBL" id="RHHR01000028">
    <property type="protein sequence ID" value="RNB71633.1"/>
    <property type="molecule type" value="Genomic_DNA"/>
</dbReference>
<dbReference type="InterPro" id="IPR019642">
    <property type="entry name" value="DUF2507"/>
</dbReference>
<organism evidence="1 2">
    <name type="scientific">Brevibacillus invocatus</name>
    <dbReference type="NCBI Taxonomy" id="173959"/>
    <lineage>
        <taxon>Bacteria</taxon>
        <taxon>Bacillati</taxon>
        <taxon>Bacillota</taxon>
        <taxon>Bacilli</taxon>
        <taxon>Bacillales</taxon>
        <taxon>Paenibacillaceae</taxon>
        <taxon>Brevibacillus</taxon>
    </lineage>
</organism>
<evidence type="ECO:0000313" key="1">
    <source>
        <dbReference type="EMBL" id="RNB71633.1"/>
    </source>
</evidence>
<name>A0A3M8C854_9BACL</name>
<dbReference type="SUPFAM" id="SSF111126">
    <property type="entry name" value="Ligand-binding domain in the NO signalling and Golgi transport"/>
    <property type="match status" value="1"/>
</dbReference>